<proteinExistence type="predicted"/>
<organism evidence="1 2">
    <name type="scientific">Mycobacteroides salmoniphilum</name>
    <dbReference type="NCBI Taxonomy" id="404941"/>
    <lineage>
        <taxon>Bacteria</taxon>
        <taxon>Bacillati</taxon>
        <taxon>Actinomycetota</taxon>
        <taxon>Actinomycetes</taxon>
        <taxon>Mycobacteriales</taxon>
        <taxon>Mycobacteriaceae</taxon>
        <taxon>Mycobacteroides</taxon>
    </lineage>
</organism>
<evidence type="ECO:0000313" key="2">
    <source>
        <dbReference type="Proteomes" id="UP000294604"/>
    </source>
</evidence>
<accession>A0A4R8SPX3</accession>
<comment type="caution">
    <text evidence="1">The sequence shown here is derived from an EMBL/GenBank/DDBJ whole genome shotgun (WGS) entry which is preliminary data.</text>
</comment>
<gene>
    <name evidence="1" type="ORF">CCUG60884_03892</name>
</gene>
<dbReference type="EMBL" id="PECL01000012">
    <property type="protein sequence ID" value="TEA01143.1"/>
    <property type="molecule type" value="Genomic_DNA"/>
</dbReference>
<dbReference type="Proteomes" id="UP000294604">
    <property type="component" value="Unassembled WGS sequence"/>
</dbReference>
<evidence type="ECO:0000313" key="1">
    <source>
        <dbReference type="EMBL" id="TEA01143.1"/>
    </source>
</evidence>
<dbReference type="OrthoDB" id="4763013at2"/>
<dbReference type="AlphaFoldDB" id="A0A4R8SPX3"/>
<name>A0A4R8SPX3_9MYCO</name>
<sequence>MLVAGAFSPLVEVSVLTGMVRQYGFPALSQRGTHGSAHSTVCDPTHRVIGFSKHLSYWANVDATAALL</sequence>
<protein>
    <submittedName>
        <fullName evidence="1">Uncharacterized protein</fullName>
    </submittedName>
</protein>
<reference evidence="1 2" key="1">
    <citation type="journal article" date="2019" name="Sci. Rep.">
        <title>Extended insight into the Mycobacterium chelonae-abscessus complex through whole genome sequencing of Mycobacterium salmoniphilum outbreak and Mycobacterium salmoniphilum-like strains.</title>
        <authorList>
            <person name="Behra P.R.K."/>
            <person name="Das S."/>
            <person name="Pettersson B.M.F."/>
            <person name="Shirreff L."/>
            <person name="DuCote T."/>
            <person name="Jacobsson K.G."/>
            <person name="Ennis D.G."/>
            <person name="Kirsebom L.A."/>
        </authorList>
    </citation>
    <scope>NUCLEOTIDE SEQUENCE [LARGE SCALE GENOMIC DNA]</scope>
    <source>
        <strain evidence="1 2">CCUG 60884</strain>
    </source>
</reference>